<name>A0A0G0UVS7_9BACT</name>
<evidence type="ECO:0000313" key="2">
    <source>
        <dbReference type="Proteomes" id="UP000034961"/>
    </source>
</evidence>
<protein>
    <submittedName>
        <fullName evidence="1">Uncharacterized protein</fullName>
    </submittedName>
</protein>
<proteinExistence type="predicted"/>
<reference evidence="1 2" key="1">
    <citation type="journal article" date="2015" name="Nature">
        <title>rRNA introns, odd ribosomes, and small enigmatic genomes across a large radiation of phyla.</title>
        <authorList>
            <person name="Brown C.T."/>
            <person name="Hug L.A."/>
            <person name="Thomas B.C."/>
            <person name="Sharon I."/>
            <person name="Castelle C.J."/>
            <person name="Singh A."/>
            <person name="Wilkins M.J."/>
            <person name="Williams K.H."/>
            <person name="Banfield J.F."/>
        </authorList>
    </citation>
    <scope>NUCLEOTIDE SEQUENCE [LARGE SCALE GENOMIC DNA]</scope>
</reference>
<comment type="caution">
    <text evidence="1">The sequence shown here is derived from an EMBL/GenBank/DDBJ whole genome shotgun (WGS) entry which is preliminary data.</text>
</comment>
<dbReference type="AlphaFoldDB" id="A0A0G0UVS7"/>
<accession>A0A0G0UVS7</accession>
<dbReference type="Proteomes" id="UP000034961">
    <property type="component" value="Unassembled WGS sequence"/>
</dbReference>
<sequence>MATPEDVSIVYNSIPFNERGIVIEDPVRAVLPKRPSLPESVFLISLSDEQPNVFTYTPNGGFNHEHHCPNMTVPRIFQIIGLCFMYLNRQA</sequence>
<organism evidence="1 2">
    <name type="scientific">Candidatus Roizmanbacteria bacterium GW2011_GWA1_41_13</name>
    <dbReference type="NCBI Taxonomy" id="1618474"/>
    <lineage>
        <taxon>Bacteria</taxon>
        <taxon>Candidatus Roizmaniibacteriota</taxon>
    </lineage>
</organism>
<dbReference type="EMBL" id="LCAN01000024">
    <property type="protein sequence ID" value="KKR92783.1"/>
    <property type="molecule type" value="Genomic_DNA"/>
</dbReference>
<evidence type="ECO:0000313" key="1">
    <source>
        <dbReference type="EMBL" id="KKR92783.1"/>
    </source>
</evidence>
<gene>
    <name evidence="1" type="ORF">UU41_C0024G0001</name>
</gene>